<dbReference type="Proteomes" id="UP000739411">
    <property type="component" value="Unassembled WGS sequence"/>
</dbReference>
<sequence>MLVMGLLASTAEAVIVVDYSVVSPPPPGGLTSRYVPLAQTEPAYLMQRSNAWRVYNRNDSRTGAMLVYPCQVTGSMGAPTSLRQVEVRNNVSRAHVYRLR</sequence>
<evidence type="ECO:0000313" key="2">
    <source>
        <dbReference type="Proteomes" id="UP000739411"/>
    </source>
</evidence>
<evidence type="ECO:0000313" key="1">
    <source>
        <dbReference type="EMBL" id="MBK7417344.1"/>
    </source>
</evidence>
<dbReference type="AlphaFoldDB" id="A0A935K649"/>
<proteinExistence type="predicted"/>
<comment type="caution">
    <text evidence="1">The sequence shown here is derived from an EMBL/GenBank/DDBJ whole genome shotgun (WGS) entry which is preliminary data.</text>
</comment>
<reference evidence="1 2" key="1">
    <citation type="submission" date="2020-10" db="EMBL/GenBank/DDBJ databases">
        <title>Connecting structure to function with the recovery of over 1000 high-quality activated sludge metagenome-assembled genomes encoding full-length rRNA genes using long-read sequencing.</title>
        <authorList>
            <person name="Singleton C.M."/>
            <person name="Petriglieri F."/>
            <person name="Kristensen J.M."/>
            <person name="Kirkegaard R.H."/>
            <person name="Michaelsen T.Y."/>
            <person name="Andersen M.H."/>
            <person name="Karst S.M."/>
            <person name="Dueholm M.S."/>
            <person name="Nielsen P.H."/>
            <person name="Albertsen M."/>
        </authorList>
    </citation>
    <scope>NUCLEOTIDE SEQUENCE [LARGE SCALE GENOMIC DNA]</scope>
    <source>
        <strain evidence="1">EsbW_18-Q3-R4-48_BATAC.463</strain>
    </source>
</reference>
<gene>
    <name evidence="1" type="ORF">IPJ38_21880</name>
</gene>
<name>A0A935K649_9RHOO</name>
<protein>
    <submittedName>
        <fullName evidence="1">Uncharacterized protein</fullName>
    </submittedName>
</protein>
<organism evidence="1 2">
    <name type="scientific">Candidatus Dechloromonas phosphorivorans</name>
    <dbReference type="NCBI Taxonomy" id="2899244"/>
    <lineage>
        <taxon>Bacteria</taxon>
        <taxon>Pseudomonadati</taxon>
        <taxon>Pseudomonadota</taxon>
        <taxon>Betaproteobacteria</taxon>
        <taxon>Rhodocyclales</taxon>
        <taxon>Azonexaceae</taxon>
        <taxon>Dechloromonas</taxon>
    </lineage>
</organism>
<accession>A0A935K649</accession>
<dbReference type="EMBL" id="JADJMS010000051">
    <property type="protein sequence ID" value="MBK7417344.1"/>
    <property type="molecule type" value="Genomic_DNA"/>
</dbReference>